<proteinExistence type="predicted"/>
<feature type="transmembrane region" description="Helical" evidence="1">
    <location>
        <begin position="187"/>
        <end position="204"/>
    </location>
</feature>
<keyword evidence="1" id="KW-1133">Transmembrane helix</keyword>
<dbReference type="GO" id="GO:0016746">
    <property type="term" value="F:acyltransferase activity"/>
    <property type="evidence" value="ECO:0007669"/>
    <property type="project" value="UniProtKB-KW"/>
</dbReference>
<feature type="transmembrane region" description="Helical" evidence="1">
    <location>
        <begin position="210"/>
        <end position="230"/>
    </location>
</feature>
<dbReference type="InterPro" id="IPR050879">
    <property type="entry name" value="Acyltransferase_3"/>
</dbReference>
<organism evidence="3 4">
    <name type="scientific">Novosphingobium album</name>
    <name type="common">ex Hu et al. 2023</name>
    <dbReference type="NCBI Taxonomy" id="2930093"/>
    <lineage>
        <taxon>Bacteria</taxon>
        <taxon>Pseudomonadati</taxon>
        <taxon>Pseudomonadota</taxon>
        <taxon>Alphaproteobacteria</taxon>
        <taxon>Sphingomonadales</taxon>
        <taxon>Sphingomonadaceae</taxon>
        <taxon>Novosphingobium</taxon>
    </lineage>
</organism>
<keyword evidence="3" id="KW-0808">Transferase</keyword>
<feature type="transmembrane region" description="Helical" evidence="1">
    <location>
        <begin position="336"/>
        <end position="357"/>
    </location>
</feature>
<protein>
    <submittedName>
        <fullName evidence="3">Acyltransferase</fullName>
    </submittedName>
</protein>
<feature type="domain" description="Acyltransferase 3" evidence="2">
    <location>
        <begin position="41"/>
        <end position="352"/>
    </location>
</feature>
<name>A0ABT0AVY9_9SPHN</name>
<feature type="transmembrane region" description="Helical" evidence="1">
    <location>
        <begin position="110"/>
        <end position="128"/>
    </location>
</feature>
<feature type="transmembrane region" description="Helical" evidence="1">
    <location>
        <begin position="159"/>
        <end position="180"/>
    </location>
</feature>
<keyword evidence="4" id="KW-1185">Reference proteome</keyword>
<accession>A0ABT0AVY9</accession>
<keyword evidence="1" id="KW-0472">Membrane</keyword>
<dbReference type="RefSeq" id="WP_243989660.1">
    <property type="nucleotide sequence ID" value="NZ_JALHLE010000001.1"/>
</dbReference>
<comment type="caution">
    <text evidence="3">The sequence shown here is derived from an EMBL/GenBank/DDBJ whole genome shotgun (WGS) entry which is preliminary data.</text>
</comment>
<gene>
    <name evidence="3" type="ORF">MTR64_00210</name>
</gene>
<evidence type="ECO:0000259" key="2">
    <source>
        <dbReference type="Pfam" id="PF01757"/>
    </source>
</evidence>
<sequence>MHRTTASRGTVARGTAAAVANAKTGSLAAGHSVAPSGYRPQLDGLRALACLGVLYSHLWVEESMLGHAGVRLFFTLSGYLITLILLDDADKRALGLPRQPLWHFYARRALRLWPAYYAALAIALITNVHDLRDSATWHILYATNIYFAVTNNWWPQVIVSWWSLSVEEQFYLVWPILLLAVPRRWQAASAIAFCLGGLMLRALFPSDSVAYYTLPFASLDSLTGGALLAMAEHRGRLSKWFPLIALPVLALQLWAWELPPALATQCYETSFAVVFTCIVAVLSRGYAGPLNWIFGSPLARYLGKISYGIYLYHMFVRVLLQEFSYPLAPSLMTVGFHMFAVGTLLTVALASLSWYVLEAPMNRLKRHVSYP</sequence>
<feature type="transmembrane region" description="Helical" evidence="1">
    <location>
        <begin position="298"/>
        <end position="316"/>
    </location>
</feature>
<dbReference type="EMBL" id="JALHLE010000001">
    <property type="protein sequence ID" value="MCJ2176977.1"/>
    <property type="molecule type" value="Genomic_DNA"/>
</dbReference>
<dbReference type="InterPro" id="IPR002656">
    <property type="entry name" value="Acyl_transf_3_dom"/>
</dbReference>
<reference evidence="3" key="1">
    <citation type="submission" date="2022-03" db="EMBL/GenBank/DDBJ databases">
        <title>Identification of a novel bacterium isolated from mangrove sediments.</title>
        <authorList>
            <person name="Pan X."/>
        </authorList>
    </citation>
    <scope>NUCLEOTIDE SEQUENCE</scope>
    <source>
        <strain evidence="3">B2580</strain>
    </source>
</reference>
<evidence type="ECO:0000256" key="1">
    <source>
        <dbReference type="SAM" id="Phobius"/>
    </source>
</evidence>
<evidence type="ECO:0000313" key="3">
    <source>
        <dbReference type="EMBL" id="MCJ2176977.1"/>
    </source>
</evidence>
<feature type="transmembrane region" description="Helical" evidence="1">
    <location>
        <begin position="267"/>
        <end position="286"/>
    </location>
</feature>
<dbReference type="PANTHER" id="PTHR23028:SF53">
    <property type="entry name" value="ACYL_TRANSF_3 DOMAIN-CONTAINING PROTEIN"/>
    <property type="match status" value="1"/>
</dbReference>
<dbReference type="PANTHER" id="PTHR23028">
    <property type="entry name" value="ACETYLTRANSFERASE"/>
    <property type="match status" value="1"/>
</dbReference>
<keyword evidence="3" id="KW-0012">Acyltransferase</keyword>
<evidence type="ECO:0000313" key="4">
    <source>
        <dbReference type="Proteomes" id="UP001162880"/>
    </source>
</evidence>
<keyword evidence="1" id="KW-0812">Transmembrane</keyword>
<dbReference type="Proteomes" id="UP001162880">
    <property type="component" value="Unassembled WGS sequence"/>
</dbReference>
<dbReference type="Pfam" id="PF01757">
    <property type="entry name" value="Acyl_transf_3"/>
    <property type="match status" value="1"/>
</dbReference>
<feature type="transmembrane region" description="Helical" evidence="1">
    <location>
        <begin position="237"/>
        <end position="255"/>
    </location>
</feature>